<dbReference type="AlphaFoldDB" id="A0A0E9PHB2"/>
<keyword evidence="1" id="KW-0732">Signal</keyword>
<reference evidence="2" key="1">
    <citation type="submission" date="2014-11" db="EMBL/GenBank/DDBJ databases">
        <authorList>
            <person name="Amaro Gonzalez C."/>
        </authorList>
    </citation>
    <scope>NUCLEOTIDE SEQUENCE</scope>
</reference>
<proteinExistence type="predicted"/>
<evidence type="ECO:0000256" key="1">
    <source>
        <dbReference type="SAM" id="SignalP"/>
    </source>
</evidence>
<name>A0A0E9PHB2_ANGAN</name>
<organism evidence="2">
    <name type="scientific">Anguilla anguilla</name>
    <name type="common">European freshwater eel</name>
    <name type="synonym">Muraena anguilla</name>
    <dbReference type="NCBI Taxonomy" id="7936"/>
    <lineage>
        <taxon>Eukaryota</taxon>
        <taxon>Metazoa</taxon>
        <taxon>Chordata</taxon>
        <taxon>Craniata</taxon>
        <taxon>Vertebrata</taxon>
        <taxon>Euteleostomi</taxon>
        <taxon>Actinopterygii</taxon>
        <taxon>Neopterygii</taxon>
        <taxon>Teleostei</taxon>
        <taxon>Anguilliformes</taxon>
        <taxon>Anguillidae</taxon>
        <taxon>Anguilla</taxon>
    </lineage>
</organism>
<feature type="chain" id="PRO_5002430713" evidence="1">
    <location>
        <begin position="24"/>
        <end position="33"/>
    </location>
</feature>
<feature type="signal peptide" evidence="1">
    <location>
        <begin position="1"/>
        <end position="23"/>
    </location>
</feature>
<dbReference type="EMBL" id="GBXM01104663">
    <property type="protein sequence ID" value="JAH03914.1"/>
    <property type="molecule type" value="Transcribed_RNA"/>
</dbReference>
<evidence type="ECO:0000313" key="2">
    <source>
        <dbReference type="EMBL" id="JAH03914.1"/>
    </source>
</evidence>
<reference evidence="2" key="2">
    <citation type="journal article" date="2015" name="Fish Shellfish Immunol.">
        <title>Early steps in the European eel (Anguilla anguilla)-Vibrio vulnificus interaction in the gills: Role of the RtxA13 toxin.</title>
        <authorList>
            <person name="Callol A."/>
            <person name="Pajuelo D."/>
            <person name="Ebbesson L."/>
            <person name="Teles M."/>
            <person name="MacKenzie S."/>
            <person name="Amaro C."/>
        </authorList>
    </citation>
    <scope>NUCLEOTIDE SEQUENCE</scope>
</reference>
<sequence length="33" mass="3598">MQLQAGLLLLNCVSFLDVRTVDSDQVPPAWPGN</sequence>
<protein>
    <submittedName>
        <fullName evidence="2">Uncharacterized protein</fullName>
    </submittedName>
</protein>
<accession>A0A0E9PHB2</accession>